<dbReference type="Ensembl" id="ENSKMAT00000024900.1">
    <property type="protein sequence ID" value="ENSKMAP00000024592.1"/>
    <property type="gene ID" value="ENSKMAG00000018242.1"/>
</dbReference>
<reference evidence="8" key="1">
    <citation type="submission" date="2025-08" db="UniProtKB">
        <authorList>
            <consortium name="Ensembl"/>
        </authorList>
    </citation>
    <scope>IDENTIFICATION</scope>
</reference>
<dbReference type="Gene3D" id="2.10.60.10">
    <property type="entry name" value="CD59"/>
    <property type="match status" value="1"/>
</dbReference>
<accession>A0A3Q3GM13</accession>
<dbReference type="InterPro" id="IPR045860">
    <property type="entry name" value="Snake_toxin-like_sf"/>
</dbReference>
<comment type="subcellular location">
    <subcellularLocation>
        <location evidence="1">Cell membrane</location>
    </subcellularLocation>
</comment>
<evidence type="ECO:0000259" key="7">
    <source>
        <dbReference type="SMART" id="SM00134"/>
    </source>
</evidence>
<sequence length="123" mass="12751">MLLSFVALSLLFSPATSLQCYVCSSSATNAECNQGSQECQSPHDTCMTIVDTLGDMMAIVKQCSSKATCNGASSTASVDSNGNGNTVRCCSGYNYCNYSGAGSVHTHPTLLLLTAGLLLLLAH</sequence>
<dbReference type="SUPFAM" id="SSF57302">
    <property type="entry name" value="Snake toxin-like"/>
    <property type="match status" value="1"/>
</dbReference>
<dbReference type="GeneID" id="108232304"/>
<keyword evidence="3 6" id="KW-0732">Signal</keyword>
<reference evidence="8" key="2">
    <citation type="submission" date="2025-09" db="UniProtKB">
        <authorList>
            <consortium name="Ensembl"/>
        </authorList>
    </citation>
    <scope>IDENTIFICATION</scope>
</reference>
<evidence type="ECO:0000256" key="4">
    <source>
        <dbReference type="ARBA" id="ARBA00023136"/>
    </source>
</evidence>
<protein>
    <submittedName>
        <fullName evidence="8">Urinary protein 2-like</fullName>
    </submittedName>
</protein>
<dbReference type="GeneTree" id="ENSGT00690000103986"/>
<evidence type="ECO:0000256" key="5">
    <source>
        <dbReference type="ARBA" id="ARBA00023180"/>
    </source>
</evidence>
<organism evidence="8 9">
    <name type="scientific">Kryptolebias marmoratus</name>
    <name type="common">Mangrove killifish</name>
    <name type="synonym">Rivulus marmoratus</name>
    <dbReference type="NCBI Taxonomy" id="37003"/>
    <lineage>
        <taxon>Eukaryota</taxon>
        <taxon>Metazoa</taxon>
        <taxon>Chordata</taxon>
        <taxon>Craniata</taxon>
        <taxon>Vertebrata</taxon>
        <taxon>Euteleostomi</taxon>
        <taxon>Actinopterygii</taxon>
        <taxon>Neopterygii</taxon>
        <taxon>Teleostei</taxon>
        <taxon>Neoteleostei</taxon>
        <taxon>Acanthomorphata</taxon>
        <taxon>Ovalentaria</taxon>
        <taxon>Atherinomorphae</taxon>
        <taxon>Cyprinodontiformes</taxon>
        <taxon>Rivulidae</taxon>
        <taxon>Kryptolebias</taxon>
    </lineage>
</organism>
<evidence type="ECO:0000313" key="9">
    <source>
        <dbReference type="Proteomes" id="UP000264800"/>
    </source>
</evidence>
<evidence type="ECO:0000256" key="6">
    <source>
        <dbReference type="SAM" id="SignalP"/>
    </source>
</evidence>
<dbReference type="KEGG" id="kmr:108232304"/>
<evidence type="ECO:0000256" key="3">
    <source>
        <dbReference type="ARBA" id="ARBA00022729"/>
    </source>
</evidence>
<keyword evidence="2" id="KW-1003">Cell membrane</keyword>
<dbReference type="Proteomes" id="UP000264800">
    <property type="component" value="Unplaced"/>
</dbReference>
<keyword evidence="5" id="KW-0325">Glycoprotein</keyword>
<dbReference type="AlphaFoldDB" id="A0A3Q3GM13"/>
<keyword evidence="4" id="KW-0472">Membrane</keyword>
<dbReference type="PANTHER" id="PTHR16983:SF10">
    <property type="entry name" value="PROTEIN QUIVER"/>
    <property type="match status" value="1"/>
</dbReference>
<feature type="signal peptide" evidence="6">
    <location>
        <begin position="1"/>
        <end position="17"/>
    </location>
</feature>
<dbReference type="OMA" id="TAITKQC"/>
<dbReference type="SMART" id="SM00134">
    <property type="entry name" value="LU"/>
    <property type="match status" value="1"/>
</dbReference>
<dbReference type="RefSeq" id="XP_017265506.1">
    <property type="nucleotide sequence ID" value="XM_017410017.3"/>
</dbReference>
<feature type="domain" description="UPAR/Ly6" evidence="7">
    <location>
        <begin position="18"/>
        <end position="111"/>
    </location>
</feature>
<feature type="chain" id="PRO_5018689492" evidence="6">
    <location>
        <begin position="18"/>
        <end position="123"/>
    </location>
</feature>
<dbReference type="InterPro" id="IPR051110">
    <property type="entry name" value="Ly-6/neurotoxin-like_GPI-ap"/>
</dbReference>
<name>A0A3Q3GM13_KRYMA</name>
<dbReference type="InterPro" id="IPR016054">
    <property type="entry name" value="LY6_UPA_recep-like"/>
</dbReference>
<evidence type="ECO:0000256" key="2">
    <source>
        <dbReference type="ARBA" id="ARBA00022475"/>
    </source>
</evidence>
<dbReference type="PANTHER" id="PTHR16983">
    <property type="entry name" value="UPAR/LY6 DOMAIN-CONTAINING PROTEIN"/>
    <property type="match status" value="1"/>
</dbReference>
<proteinExistence type="predicted"/>
<evidence type="ECO:0000313" key="8">
    <source>
        <dbReference type="Ensembl" id="ENSKMAP00000024592.1"/>
    </source>
</evidence>
<dbReference type="InterPro" id="IPR035076">
    <property type="entry name" value="Toxin/TOLIP"/>
</dbReference>
<dbReference type="Pfam" id="PF00087">
    <property type="entry name" value="Toxin_TOLIP"/>
    <property type="match status" value="1"/>
</dbReference>
<dbReference type="GO" id="GO:0005886">
    <property type="term" value="C:plasma membrane"/>
    <property type="evidence" value="ECO:0007669"/>
    <property type="project" value="UniProtKB-SubCell"/>
</dbReference>
<dbReference type="OrthoDB" id="10002433at2759"/>
<evidence type="ECO:0000256" key="1">
    <source>
        <dbReference type="ARBA" id="ARBA00004236"/>
    </source>
</evidence>
<keyword evidence="9" id="KW-1185">Reference proteome</keyword>